<protein>
    <submittedName>
        <fullName evidence="1">Putative secreted lipase</fullName>
    </submittedName>
</protein>
<keyword evidence="2" id="KW-1185">Reference proteome</keyword>
<dbReference type="EMBL" id="CP012333">
    <property type="protein sequence ID" value="AKU99946.1"/>
    <property type="molecule type" value="Genomic_DNA"/>
</dbReference>
<dbReference type="Gene3D" id="3.40.50.1820">
    <property type="entry name" value="alpha/beta hydrolase"/>
    <property type="match status" value="1"/>
</dbReference>
<dbReference type="PANTHER" id="PTHR37946:SF1">
    <property type="entry name" value="SLL1969 PROTEIN"/>
    <property type="match status" value="1"/>
</dbReference>
<dbReference type="Proteomes" id="UP000064967">
    <property type="component" value="Chromosome"/>
</dbReference>
<dbReference type="SUPFAM" id="SSF53474">
    <property type="entry name" value="alpha/beta-Hydrolases"/>
    <property type="match status" value="1"/>
</dbReference>
<dbReference type="Pfam" id="PF02089">
    <property type="entry name" value="Palm_thioest"/>
    <property type="match status" value="1"/>
</dbReference>
<dbReference type="STRING" id="1391654.AKJ09_06610"/>
<sequence>MALDDTFKSLTRHDAIPPLFGAYAPTLRVHVTETIATLREVVLMPLDLIPVVPQAMVPNDDVVVLVHGFFASAGVFRPMKERLVQATGAKVASFTHAPGAGVERIAKSLARLIDRIPHGCRIHLVGHSLGGLVARWYVQELGGHERIAQTVSLGSPFGGTERARPFPFLVGADLCRTSPLLSRLRARAHEHAVPHTSIVGDADAMIVPNESAVFPRGDVHVLPGRGHNTLLFDPESIGHVTERVRKLQRDDAAKKL</sequence>
<dbReference type="AlphaFoldDB" id="A0A0K1Q2S9"/>
<organism evidence="1 2">
    <name type="scientific">Labilithrix luteola</name>
    <dbReference type="NCBI Taxonomy" id="1391654"/>
    <lineage>
        <taxon>Bacteria</taxon>
        <taxon>Pseudomonadati</taxon>
        <taxon>Myxococcota</taxon>
        <taxon>Polyangia</taxon>
        <taxon>Polyangiales</taxon>
        <taxon>Labilitrichaceae</taxon>
        <taxon>Labilithrix</taxon>
    </lineage>
</organism>
<dbReference type="InterPro" id="IPR029058">
    <property type="entry name" value="AB_hydrolase_fold"/>
</dbReference>
<gene>
    <name evidence="1" type="ORF">AKJ09_06610</name>
</gene>
<dbReference type="RefSeq" id="WP_146651323.1">
    <property type="nucleotide sequence ID" value="NZ_CP012333.1"/>
</dbReference>
<evidence type="ECO:0000313" key="1">
    <source>
        <dbReference type="EMBL" id="AKU99946.1"/>
    </source>
</evidence>
<evidence type="ECO:0000313" key="2">
    <source>
        <dbReference type="Proteomes" id="UP000064967"/>
    </source>
</evidence>
<accession>A0A0K1Q2S9</accession>
<proteinExistence type="predicted"/>
<reference evidence="1 2" key="1">
    <citation type="submission" date="2015-08" db="EMBL/GenBank/DDBJ databases">
        <authorList>
            <person name="Babu N.S."/>
            <person name="Beckwith C.J."/>
            <person name="Beseler K.G."/>
            <person name="Brison A."/>
            <person name="Carone J.V."/>
            <person name="Caskin T.P."/>
            <person name="Diamond M."/>
            <person name="Durham M.E."/>
            <person name="Foxe J.M."/>
            <person name="Go M."/>
            <person name="Henderson B.A."/>
            <person name="Jones I.B."/>
            <person name="McGettigan J.A."/>
            <person name="Micheletti S.J."/>
            <person name="Nasrallah M.E."/>
            <person name="Ortiz D."/>
            <person name="Piller C.R."/>
            <person name="Privatt S.R."/>
            <person name="Schneider S.L."/>
            <person name="Sharp S."/>
            <person name="Smith T.C."/>
            <person name="Stanton J.D."/>
            <person name="Ullery H.E."/>
            <person name="Wilson R.J."/>
            <person name="Serrano M.G."/>
            <person name="Buck G."/>
            <person name="Lee V."/>
            <person name="Wang Y."/>
            <person name="Carvalho R."/>
            <person name="Voegtly L."/>
            <person name="Shi R."/>
            <person name="Duckworth R."/>
            <person name="Johnson A."/>
            <person name="Loviza R."/>
            <person name="Walstead R."/>
            <person name="Shah Z."/>
            <person name="Kiflezghi M."/>
            <person name="Wade K."/>
            <person name="Ball S.L."/>
            <person name="Bradley K.W."/>
            <person name="Asai D.J."/>
            <person name="Bowman C.A."/>
            <person name="Russell D.A."/>
            <person name="Pope W.H."/>
            <person name="Jacobs-Sera D."/>
            <person name="Hendrix R.W."/>
            <person name="Hatfull G.F."/>
        </authorList>
    </citation>
    <scope>NUCLEOTIDE SEQUENCE [LARGE SCALE GENOMIC DNA]</scope>
    <source>
        <strain evidence="1 2">DSM 27648</strain>
    </source>
</reference>
<name>A0A0K1Q2S9_9BACT</name>
<dbReference type="OrthoDB" id="275181at2"/>
<dbReference type="PANTHER" id="PTHR37946">
    <property type="entry name" value="SLL1969 PROTEIN"/>
    <property type="match status" value="1"/>
</dbReference>
<dbReference type="KEGG" id="llu:AKJ09_06610"/>